<dbReference type="PROSITE" id="PS51257">
    <property type="entry name" value="PROKAR_LIPOPROTEIN"/>
    <property type="match status" value="1"/>
</dbReference>
<reference evidence="2" key="1">
    <citation type="journal article" date="2015" name="Nature">
        <title>Complex archaea that bridge the gap between prokaryotes and eukaryotes.</title>
        <authorList>
            <person name="Spang A."/>
            <person name="Saw J.H."/>
            <person name="Jorgensen S.L."/>
            <person name="Zaremba-Niedzwiedzka K."/>
            <person name="Martijn J."/>
            <person name="Lind A.E."/>
            <person name="van Eijk R."/>
            <person name="Schleper C."/>
            <person name="Guy L."/>
            <person name="Ettema T.J."/>
        </authorList>
    </citation>
    <scope>NUCLEOTIDE SEQUENCE</scope>
</reference>
<proteinExistence type="predicted"/>
<dbReference type="EMBL" id="LAZR01024325">
    <property type="protein sequence ID" value="KKL75527.1"/>
    <property type="molecule type" value="Genomic_DNA"/>
</dbReference>
<accession>A0A0F9HK43</accession>
<keyword evidence="1" id="KW-1133">Transmembrane helix</keyword>
<evidence type="ECO:0000313" key="2">
    <source>
        <dbReference type="EMBL" id="KKL75527.1"/>
    </source>
</evidence>
<protein>
    <submittedName>
        <fullName evidence="2">Uncharacterized protein</fullName>
    </submittedName>
</protein>
<evidence type="ECO:0000256" key="1">
    <source>
        <dbReference type="SAM" id="Phobius"/>
    </source>
</evidence>
<name>A0A0F9HK43_9ZZZZ</name>
<organism evidence="2">
    <name type="scientific">marine sediment metagenome</name>
    <dbReference type="NCBI Taxonomy" id="412755"/>
    <lineage>
        <taxon>unclassified sequences</taxon>
        <taxon>metagenomes</taxon>
        <taxon>ecological metagenomes</taxon>
    </lineage>
</organism>
<keyword evidence="1" id="KW-0472">Membrane</keyword>
<feature type="transmembrane region" description="Helical" evidence="1">
    <location>
        <begin position="17"/>
        <end position="37"/>
    </location>
</feature>
<gene>
    <name evidence="2" type="ORF">LCGC14_2054020</name>
</gene>
<keyword evidence="1" id="KW-0812">Transmembrane</keyword>
<comment type="caution">
    <text evidence="2">The sequence shown here is derived from an EMBL/GenBank/DDBJ whole genome shotgun (WGS) entry which is preliminary data.</text>
</comment>
<sequence>MSGLVKDKDGNLSSMRVMMLVTVLTGCAVAIVGVALGRNGIEIAAVVVALLGPAFTGKAIQSRGGT</sequence>
<dbReference type="AlphaFoldDB" id="A0A0F9HK43"/>